<protein>
    <recommendedName>
        <fullName evidence="4">WXG100 family type VII secretion target</fullName>
    </recommendedName>
</protein>
<dbReference type="Proteomes" id="UP001500063">
    <property type="component" value="Unassembled WGS sequence"/>
</dbReference>
<feature type="region of interest" description="Disordered" evidence="1">
    <location>
        <begin position="167"/>
        <end position="186"/>
    </location>
</feature>
<accession>A0ABP3HL45</accession>
<feature type="region of interest" description="Disordered" evidence="1">
    <location>
        <begin position="203"/>
        <end position="471"/>
    </location>
</feature>
<evidence type="ECO:0000256" key="1">
    <source>
        <dbReference type="SAM" id="MobiDB-lite"/>
    </source>
</evidence>
<name>A0ABP3HL45_9ACTN</name>
<evidence type="ECO:0000313" key="3">
    <source>
        <dbReference type="Proteomes" id="UP001500063"/>
    </source>
</evidence>
<dbReference type="RefSeq" id="WP_344122775.1">
    <property type="nucleotide sequence ID" value="NZ_BAAABW010000029.1"/>
</dbReference>
<evidence type="ECO:0000313" key="2">
    <source>
        <dbReference type="EMBL" id="GAA0373401.1"/>
    </source>
</evidence>
<organism evidence="2 3">
    <name type="scientific">Streptomyces blastmyceticus</name>
    <dbReference type="NCBI Taxonomy" id="68180"/>
    <lineage>
        <taxon>Bacteria</taxon>
        <taxon>Bacillati</taxon>
        <taxon>Actinomycetota</taxon>
        <taxon>Actinomycetes</taxon>
        <taxon>Kitasatosporales</taxon>
        <taxon>Streptomycetaceae</taxon>
        <taxon>Streptomyces</taxon>
    </lineage>
</organism>
<reference evidence="3" key="1">
    <citation type="journal article" date="2019" name="Int. J. Syst. Evol. Microbiol.">
        <title>The Global Catalogue of Microorganisms (GCM) 10K type strain sequencing project: providing services to taxonomists for standard genome sequencing and annotation.</title>
        <authorList>
            <consortium name="The Broad Institute Genomics Platform"/>
            <consortium name="The Broad Institute Genome Sequencing Center for Infectious Disease"/>
            <person name="Wu L."/>
            <person name="Ma J."/>
        </authorList>
    </citation>
    <scope>NUCLEOTIDE SEQUENCE [LARGE SCALE GENOMIC DNA]</scope>
    <source>
        <strain evidence="3">JCM 4565</strain>
    </source>
</reference>
<gene>
    <name evidence="2" type="ORF">GCM10010319_59690</name>
</gene>
<feature type="compositionally biased region" description="Gly residues" evidence="1">
    <location>
        <begin position="369"/>
        <end position="380"/>
    </location>
</feature>
<sequence length="471" mass="48508">MGKGKFDDATLEELYAMVAGGRPKQINDAADALLKAFTDINDLGGEIQAHVERVKWEGEGSEAFRNWGAELAKQTLKLADYTLKVGINIGFAGQSLGEAKSSMPAVEPCYADAAKEKARLDGAESNRQEAIKAMERLDSYYRTVHTDVAGLEEPKFPTLPDGIFPSFQGRERSDSASVPTGGVAGGGGAGRNEFAVAAGGAGGAAFSGPSHLPDERRHGQLGTGLSTDRPAHTAIDSVALPQAPDNTTRHPVTRLPGDGPGPRVPAMPGPLVPAMPSSSQRGIEVPHSPSSGRPERVSTPRPEGIPRAGGKDGIVGGMPARSGSQSAVPRLPRGTVVGEERTVNGPQAGTAAGPRGTAGGSSTRIGSPMGMGGHPVGGATPGPRNGYAGRRLATEPGGTAGGLRAPREGRSEFTQGGSGLVRSQPPGVMPHSGVNSSGSGRRRSSSRPDYLVEDEETWTRGRGNVVPPVIE</sequence>
<comment type="caution">
    <text evidence="2">The sequence shown here is derived from an EMBL/GenBank/DDBJ whole genome shotgun (WGS) entry which is preliminary data.</text>
</comment>
<keyword evidence="3" id="KW-1185">Reference proteome</keyword>
<evidence type="ECO:0008006" key="4">
    <source>
        <dbReference type="Google" id="ProtNLM"/>
    </source>
</evidence>
<dbReference type="EMBL" id="BAAABW010000029">
    <property type="protein sequence ID" value="GAA0373401.1"/>
    <property type="molecule type" value="Genomic_DNA"/>
</dbReference>
<proteinExistence type="predicted"/>
<feature type="compositionally biased region" description="Pro residues" evidence="1">
    <location>
        <begin position="262"/>
        <end position="273"/>
    </location>
</feature>
<feature type="compositionally biased region" description="Low complexity" evidence="1">
    <location>
        <begin position="345"/>
        <end position="364"/>
    </location>
</feature>